<accession>A0A061IMS5</accession>
<evidence type="ECO:0000313" key="2">
    <source>
        <dbReference type="EMBL" id="ERE90615.1"/>
    </source>
</evidence>
<reference evidence="3" key="1">
    <citation type="journal article" date="2013" name="Nat. Biotechnol.">
        <title>Chinese hamster genome sequenced from sorted chromosomes.</title>
        <authorList>
            <person name="Brinkrolf K."/>
            <person name="Rupp O."/>
            <person name="Laux H."/>
            <person name="Kollin F."/>
            <person name="Ernst W."/>
            <person name="Linke B."/>
            <person name="Kofler R."/>
            <person name="Romand S."/>
            <person name="Hesse F."/>
            <person name="Budach W.E."/>
            <person name="Galosy S."/>
            <person name="Muller D."/>
            <person name="Noll T."/>
            <person name="Wienberg J."/>
            <person name="Jostock T."/>
            <person name="Leonard M."/>
            <person name="Grillari J."/>
            <person name="Tauch A."/>
            <person name="Goesmann A."/>
            <person name="Helk B."/>
            <person name="Mott J.E."/>
            <person name="Puhler A."/>
            <person name="Borth N."/>
        </authorList>
    </citation>
    <scope>NUCLEOTIDE SEQUENCE [LARGE SCALE GENOMIC DNA]</scope>
    <source>
        <strain evidence="3">17A/GY</strain>
    </source>
</reference>
<sequence>MFEFCFSSAGPPPPPPPPPLPPSSSSTFSLSSSSSFILCVYTYDVGCGGACQAHEWISENYSVVILMLFVAFYKTPKGARDSLVLAAVA</sequence>
<proteinExistence type="predicted"/>
<dbReference type="EMBL" id="KE663889">
    <property type="protein sequence ID" value="ERE90615.1"/>
    <property type="molecule type" value="Genomic_DNA"/>
</dbReference>
<evidence type="ECO:0000313" key="3">
    <source>
        <dbReference type="Proteomes" id="UP000030759"/>
    </source>
</evidence>
<feature type="region of interest" description="Disordered" evidence="1">
    <location>
        <begin position="1"/>
        <end position="30"/>
    </location>
</feature>
<feature type="compositionally biased region" description="Pro residues" evidence="1">
    <location>
        <begin position="10"/>
        <end position="22"/>
    </location>
</feature>
<gene>
    <name evidence="2" type="ORF">H671_1g1500</name>
</gene>
<organism evidence="2 3">
    <name type="scientific">Cricetulus griseus</name>
    <name type="common">Chinese hamster</name>
    <name type="synonym">Cricetulus barabensis griseus</name>
    <dbReference type="NCBI Taxonomy" id="10029"/>
    <lineage>
        <taxon>Eukaryota</taxon>
        <taxon>Metazoa</taxon>
        <taxon>Chordata</taxon>
        <taxon>Craniata</taxon>
        <taxon>Vertebrata</taxon>
        <taxon>Euteleostomi</taxon>
        <taxon>Mammalia</taxon>
        <taxon>Eutheria</taxon>
        <taxon>Euarchontoglires</taxon>
        <taxon>Glires</taxon>
        <taxon>Rodentia</taxon>
        <taxon>Myomorpha</taxon>
        <taxon>Muroidea</taxon>
        <taxon>Cricetidae</taxon>
        <taxon>Cricetinae</taxon>
        <taxon>Cricetulus</taxon>
    </lineage>
</organism>
<dbReference type="Proteomes" id="UP000030759">
    <property type="component" value="Unassembled WGS sequence"/>
</dbReference>
<protein>
    <submittedName>
        <fullName evidence="2">Uncharacterized protein</fullName>
    </submittedName>
</protein>
<dbReference type="AlphaFoldDB" id="A0A061IMS5"/>
<name>A0A061IMS5_CRIGR</name>
<evidence type="ECO:0000256" key="1">
    <source>
        <dbReference type="SAM" id="MobiDB-lite"/>
    </source>
</evidence>